<feature type="transmembrane region" description="Helical" evidence="1">
    <location>
        <begin position="39"/>
        <end position="61"/>
    </location>
</feature>
<evidence type="ECO:0000256" key="1">
    <source>
        <dbReference type="SAM" id="Phobius"/>
    </source>
</evidence>
<organism evidence="2 3">
    <name type="scientific">Paenibacillus glucanolyticus</name>
    <dbReference type="NCBI Taxonomy" id="59843"/>
    <lineage>
        <taxon>Bacteria</taxon>
        <taxon>Bacillati</taxon>
        <taxon>Bacillota</taxon>
        <taxon>Bacilli</taxon>
        <taxon>Bacillales</taxon>
        <taxon>Paenibacillaceae</taxon>
        <taxon>Paenibacillus</taxon>
    </lineage>
</organism>
<sequence length="123" mass="13097">MTVTLLIAFAIGGIVNAVVSARIDGVLFPYIKKVGKKRYLNLGILGDFFIGGFAALAATALLEPTTLVKGVGTAVLAGFNGFSFLAKNALARSGDPEETAEVDKLYKKFMQDTPVDNKNNKEQ</sequence>
<proteinExistence type="predicted"/>
<evidence type="ECO:0008006" key="4">
    <source>
        <dbReference type="Google" id="ProtNLM"/>
    </source>
</evidence>
<keyword evidence="1" id="KW-0812">Transmembrane</keyword>
<comment type="caution">
    <text evidence="2">The sequence shown here is derived from an EMBL/GenBank/DDBJ whole genome shotgun (WGS) entry which is preliminary data.</text>
</comment>
<reference evidence="2" key="1">
    <citation type="journal article" date="2016" name="Genome Announc.">
        <title>Draft genomes of two strains of Paenibacillus glucanolyticus with capability to degrade lignocellulose.</title>
        <authorList>
            <person name="Mathews S.L."/>
            <person name="Pawlak J."/>
            <person name="Grunden A.M."/>
        </authorList>
    </citation>
    <scope>NUCLEOTIDE SEQUENCE [LARGE SCALE GENOMIC DNA]</scope>
    <source>
        <strain evidence="2">SLM1</strain>
    </source>
</reference>
<feature type="transmembrane region" description="Helical" evidence="1">
    <location>
        <begin position="67"/>
        <end position="86"/>
    </location>
</feature>
<keyword evidence="1" id="KW-1133">Transmembrane helix</keyword>
<dbReference type="AlphaFoldDB" id="A0A163GIN7"/>
<dbReference type="Proteomes" id="UP000076796">
    <property type="component" value="Unassembled WGS sequence"/>
</dbReference>
<accession>A0A163GIN7</accession>
<keyword evidence="3" id="KW-1185">Reference proteome</keyword>
<evidence type="ECO:0000313" key="2">
    <source>
        <dbReference type="EMBL" id="KZS44993.1"/>
    </source>
</evidence>
<dbReference type="OrthoDB" id="9994804at2"/>
<dbReference type="RefSeq" id="WP_063477497.1">
    <property type="nucleotide sequence ID" value="NZ_JBCMWP010000019.1"/>
</dbReference>
<gene>
    <name evidence="2" type="ORF">AWU65_03155</name>
</gene>
<feature type="transmembrane region" description="Helical" evidence="1">
    <location>
        <begin position="6"/>
        <end position="27"/>
    </location>
</feature>
<protein>
    <recommendedName>
        <fullName evidence="4">DUF4257 domain-containing protein</fullName>
    </recommendedName>
</protein>
<name>A0A163GIN7_9BACL</name>
<dbReference type="EMBL" id="LWMH01000001">
    <property type="protein sequence ID" value="KZS44993.1"/>
    <property type="molecule type" value="Genomic_DNA"/>
</dbReference>
<keyword evidence="1" id="KW-0472">Membrane</keyword>
<evidence type="ECO:0000313" key="3">
    <source>
        <dbReference type="Proteomes" id="UP000076796"/>
    </source>
</evidence>